<sequence length="16" mass="1614">MGRAKGPASLAWAVAQ</sequence>
<name>A0A2K3KRA1_TRIPR</name>
<evidence type="ECO:0000313" key="1">
    <source>
        <dbReference type="EMBL" id="PNX68810.1"/>
    </source>
</evidence>
<comment type="caution">
    <text evidence="1">The sequence shown here is derived from an EMBL/GenBank/DDBJ whole genome shotgun (WGS) entry which is preliminary data.</text>
</comment>
<dbReference type="Proteomes" id="UP000236291">
    <property type="component" value="Unassembled WGS sequence"/>
</dbReference>
<reference evidence="1 2" key="1">
    <citation type="journal article" date="2014" name="Am. J. Bot.">
        <title>Genome assembly and annotation for red clover (Trifolium pratense; Fabaceae).</title>
        <authorList>
            <person name="Istvanek J."/>
            <person name="Jaros M."/>
            <person name="Krenek A."/>
            <person name="Repkova J."/>
        </authorList>
    </citation>
    <scope>NUCLEOTIDE SEQUENCE [LARGE SCALE GENOMIC DNA]</scope>
    <source>
        <strain evidence="2">cv. Tatra</strain>
        <tissue evidence="1">Young leaves</tissue>
    </source>
</reference>
<dbReference type="EMBL" id="ASHM01234842">
    <property type="protein sequence ID" value="PNX68810.1"/>
    <property type="molecule type" value="Genomic_DNA"/>
</dbReference>
<reference evidence="1 2" key="2">
    <citation type="journal article" date="2017" name="Front. Plant Sci.">
        <title>Gene Classification and Mining of Molecular Markers Useful in Red Clover (Trifolium pratense) Breeding.</title>
        <authorList>
            <person name="Istvanek J."/>
            <person name="Dluhosova J."/>
            <person name="Dluhos P."/>
            <person name="Patkova L."/>
            <person name="Nedelnik J."/>
            <person name="Repkova J."/>
        </authorList>
    </citation>
    <scope>NUCLEOTIDE SEQUENCE [LARGE SCALE GENOMIC DNA]</scope>
    <source>
        <strain evidence="2">cv. Tatra</strain>
        <tissue evidence="1">Young leaves</tissue>
    </source>
</reference>
<organism evidence="1 2">
    <name type="scientific">Trifolium pratense</name>
    <name type="common">Red clover</name>
    <dbReference type="NCBI Taxonomy" id="57577"/>
    <lineage>
        <taxon>Eukaryota</taxon>
        <taxon>Viridiplantae</taxon>
        <taxon>Streptophyta</taxon>
        <taxon>Embryophyta</taxon>
        <taxon>Tracheophyta</taxon>
        <taxon>Spermatophyta</taxon>
        <taxon>Magnoliopsida</taxon>
        <taxon>eudicotyledons</taxon>
        <taxon>Gunneridae</taxon>
        <taxon>Pentapetalae</taxon>
        <taxon>rosids</taxon>
        <taxon>fabids</taxon>
        <taxon>Fabales</taxon>
        <taxon>Fabaceae</taxon>
        <taxon>Papilionoideae</taxon>
        <taxon>50 kb inversion clade</taxon>
        <taxon>NPAAA clade</taxon>
        <taxon>Hologalegina</taxon>
        <taxon>IRL clade</taxon>
        <taxon>Trifolieae</taxon>
        <taxon>Trifolium</taxon>
    </lineage>
</organism>
<accession>A0A2K3KRA1</accession>
<gene>
    <name evidence="1" type="ORF">L195_g064148</name>
</gene>
<dbReference type="AlphaFoldDB" id="A0A2K3KRA1"/>
<protein>
    <submittedName>
        <fullName evidence="1">Uncharacterized protein</fullName>
    </submittedName>
</protein>
<proteinExistence type="predicted"/>
<feature type="non-terminal residue" evidence="1">
    <location>
        <position position="16"/>
    </location>
</feature>
<evidence type="ECO:0000313" key="2">
    <source>
        <dbReference type="Proteomes" id="UP000236291"/>
    </source>
</evidence>